<dbReference type="Gene3D" id="1.20.5.2210">
    <property type="match status" value="1"/>
</dbReference>
<keyword evidence="2 9" id="KW-0813">Transport</keyword>
<keyword evidence="12" id="KW-1185">Reference proteome</keyword>
<evidence type="ECO:0000256" key="9">
    <source>
        <dbReference type="RuleBase" id="RU368017"/>
    </source>
</evidence>
<comment type="caution">
    <text evidence="11">The sequence shown here is derived from an EMBL/GenBank/DDBJ whole genome shotgun (WGS) entry which is preliminary data.</text>
</comment>
<dbReference type="GO" id="GO:0005743">
    <property type="term" value="C:mitochondrial inner membrane"/>
    <property type="evidence" value="ECO:0007669"/>
    <property type="project" value="UniProtKB-SubCell"/>
</dbReference>
<organism evidence="11 12">
    <name type="scientific">Pieris macdunnoughi</name>
    <dbReference type="NCBI Taxonomy" id="345717"/>
    <lineage>
        <taxon>Eukaryota</taxon>
        <taxon>Metazoa</taxon>
        <taxon>Ecdysozoa</taxon>
        <taxon>Arthropoda</taxon>
        <taxon>Hexapoda</taxon>
        <taxon>Insecta</taxon>
        <taxon>Pterygota</taxon>
        <taxon>Neoptera</taxon>
        <taxon>Endopterygota</taxon>
        <taxon>Lepidoptera</taxon>
        <taxon>Glossata</taxon>
        <taxon>Ditrysia</taxon>
        <taxon>Papilionoidea</taxon>
        <taxon>Pieridae</taxon>
        <taxon>Pierinae</taxon>
        <taxon>Pieris</taxon>
    </lineage>
</organism>
<proteinExistence type="inferred from homology"/>
<evidence type="ECO:0000256" key="4">
    <source>
        <dbReference type="ARBA" id="ARBA00022781"/>
    </source>
</evidence>
<dbReference type="PANTHER" id="PTHR12733">
    <property type="entry name" value="MITOCHONDRIAL ATP SYNTHASE B CHAIN"/>
    <property type="match status" value="1"/>
</dbReference>
<dbReference type="EMBL" id="CAJOBZ010000001">
    <property type="protein sequence ID" value="CAF4743548.1"/>
    <property type="molecule type" value="Genomic_DNA"/>
</dbReference>
<dbReference type="SUPFAM" id="SSF161060">
    <property type="entry name" value="ATP synthase B chain-like"/>
    <property type="match status" value="1"/>
</dbReference>
<keyword evidence="8 9" id="KW-0472">Membrane</keyword>
<evidence type="ECO:0000256" key="10">
    <source>
        <dbReference type="SAM" id="MobiDB-lite"/>
    </source>
</evidence>
<keyword evidence="7 9" id="KW-0496">Mitochondrion</keyword>
<dbReference type="PANTHER" id="PTHR12733:SF3">
    <property type="entry name" value="ATP SYNTHASE F(0) COMPLEX SUBUNIT B1, MITOCHONDRIAL"/>
    <property type="match status" value="1"/>
</dbReference>
<dbReference type="Proteomes" id="UP000663880">
    <property type="component" value="Unassembled WGS sequence"/>
</dbReference>
<dbReference type="OrthoDB" id="67388at2759"/>
<dbReference type="InterPro" id="IPR008688">
    <property type="entry name" value="ATP_synth_Bsub_B/MI25"/>
</dbReference>
<accession>A0A821L0C9</accession>
<evidence type="ECO:0000256" key="7">
    <source>
        <dbReference type="ARBA" id="ARBA00023128"/>
    </source>
</evidence>
<evidence type="ECO:0000256" key="1">
    <source>
        <dbReference type="ARBA" id="ARBA00007479"/>
    </source>
</evidence>
<gene>
    <name evidence="11" type="ORF">PMACD_LOCUS185</name>
</gene>
<dbReference type="GO" id="GO:0046933">
    <property type="term" value="F:proton-transporting ATP synthase activity, rotational mechanism"/>
    <property type="evidence" value="ECO:0007669"/>
    <property type="project" value="TreeGrafter"/>
</dbReference>
<evidence type="ECO:0000256" key="8">
    <source>
        <dbReference type="ARBA" id="ARBA00023136"/>
    </source>
</evidence>
<dbReference type="GO" id="GO:0045259">
    <property type="term" value="C:proton-transporting ATP synthase complex"/>
    <property type="evidence" value="ECO:0007669"/>
    <property type="project" value="UniProtKB-KW"/>
</dbReference>
<evidence type="ECO:0000256" key="6">
    <source>
        <dbReference type="ARBA" id="ARBA00023065"/>
    </source>
</evidence>
<reference evidence="11" key="1">
    <citation type="submission" date="2021-02" db="EMBL/GenBank/DDBJ databases">
        <authorList>
            <person name="Steward A R."/>
        </authorList>
    </citation>
    <scope>NUCLEOTIDE SEQUENCE</scope>
</reference>
<protein>
    <recommendedName>
        <fullName evidence="9">ATP synthase subunit b</fullName>
    </recommendedName>
</protein>
<dbReference type="InterPro" id="IPR013837">
    <property type="entry name" value="ATP_synth_F0_suB"/>
</dbReference>
<keyword evidence="3 9" id="KW-0138">CF(0)</keyword>
<keyword evidence="6 9" id="KW-0406">Ion transport</keyword>
<keyword evidence="5 9" id="KW-0999">Mitochondrion inner membrane</keyword>
<keyword evidence="4 9" id="KW-0375">Hydrogen ion transport</keyword>
<feature type="region of interest" description="Disordered" evidence="10">
    <location>
        <begin position="28"/>
        <end position="55"/>
    </location>
</feature>
<comment type="similarity">
    <text evidence="1 9">Belongs to the eukaryotic ATPase B chain family.</text>
</comment>
<dbReference type="Pfam" id="PF05405">
    <property type="entry name" value="Mt_ATP-synt_B"/>
    <property type="match status" value="1"/>
</dbReference>
<sequence length="256" mass="29100">MSMILNKILKLGPAVVESRLFFSRKTCPASKKPVCPSSAGSQASGSSGGTALKRGEPGKVRMAMFPEEWFKFFHSKTGVSGPYLFGILVTNYFVSKEIFIMEHEYYAGLSIFVMVAGGAKLLGRDLGIFLDSQVEAIEKELEQDRKNQMNFYETIIKDSKDMQTRAVGQKMLFDAKKENVAMQLEAVYRERLRLVFNAVKGRMEYHAKRIRVENRIHQKWMIDWILNNVRKSITPDFEKQALNRAIEDLAAIASRA</sequence>
<evidence type="ECO:0000256" key="5">
    <source>
        <dbReference type="ARBA" id="ARBA00022792"/>
    </source>
</evidence>
<comment type="subunit">
    <text evidence="9">F-type ATPases have 2 components, CF(1) - the catalytic core - and CF(0) - the membrane proton channel. CF(1) and CF(0) have multiple subunits.</text>
</comment>
<name>A0A821L0C9_9NEOP</name>
<evidence type="ECO:0000256" key="2">
    <source>
        <dbReference type="ARBA" id="ARBA00022448"/>
    </source>
</evidence>
<dbReference type="AlphaFoldDB" id="A0A821L0C9"/>
<evidence type="ECO:0000313" key="11">
    <source>
        <dbReference type="EMBL" id="CAF4743548.1"/>
    </source>
</evidence>
<evidence type="ECO:0000313" key="12">
    <source>
        <dbReference type="Proteomes" id="UP000663880"/>
    </source>
</evidence>
<comment type="subcellular location">
    <subcellularLocation>
        <location evidence="9">Mitochondrion</location>
    </subcellularLocation>
    <subcellularLocation>
        <location evidence="9">Mitochondrion inner membrane</location>
    </subcellularLocation>
</comment>
<comment type="function">
    <text evidence="9">Subunit b, of the mitochondrial membrane ATP synthase complex (F(1)F(0) ATP synthase or Complex V) that produces ATP from ADP in the presence of a proton gradient across the membrane which is generated by electron transport complexes of the respiratory chain. ATP synthase complex consist of a soluble F(1) head domain - the catalytic core - and a membrane F(1) domain - the membrane proton channel. These two domains are linked by a central stalk rotating inside the F(1) region and a stationary peripheral stalk. During catalysis, ATP synthesis in the catalytic domain of F(1) is coupled via a rotary mechanism of the central stalk subunits to proton translocation. In vivo, can only synthesize ATP although its ATP hydrolase activity can be activated artificially in vitro. Part of the complex F(0) domain. Part of the complex F(0) domain and the peripheric stalk, which acts as a stator to hold the catalytic alpha(3)beta(3) subcomplex and subunit a/ATP6 static relative to the rotary elements.</text>
</comment>
<evidence type="ECO:0000256" key="3">
    <source>
        <dbReference type="ARBA" id="ARBA00022547"/>
    </source>
</evidence>